<evidence type="ECO:0000313" key="1">
    <source>
        <dbReference type="EMBL" id="PVX79977.1"/>
    </source>
</evidence>
<dbReference type="Gene3D" id="2.160.10.10">
    <property type="entry name" value="Hexapeptide repeat proteins"/>
    <property type="match status" value="1"/>
</dbReference>
<dbReference type="EMBL" id="QEOB01000012">
    <property type="protein sequence ID" value="PVX79977.1"/>
    <property type="molecule type" value="Genomic_DNA"/>
</dbReference>
<reference evidence="1 2" key="1">
    <citation type="submission" date="2018-05" db="EMBL/GenBank/DDBJ databases">
        <title>Genomic Encyclopedia of Type Strains, Phase IV (KMG-V): Genome sequencing to study the core and pangenomes of soil and plant-associated prokaryotes.</title>
        <authorList>
            <person name="Whitman W."/>
        </authorList>
    </citation>
    <scope>NUCLEOTIDE SEQUENCE [LARGE SCALE GENOMIC DNA]</scope>
    <source>
        <strain evidence="1 2">SCZa-39</strain>
    </source>
</reference>
<dbReference type="Proteomes" id="UP000245712">
    <property type="component" value="Unassembled WGS sequence"/>
</dbReference>
<evidence type="ECO:0000313" key="2">
    <source>
        <dbReference type="Proteomes" id="UP000245712"/>
    </source>
</evidence>
<dbReference type="InterPro" id="IPR011004">
    <property type="entry name" value="Trimer_LpxA-like_sf"/>
</dbReference>
<protein>
    <submittedName>
        <fullName evidence="1">Carbonic anhydrase/acetyltransferase-like protein (Isoleucine patch superfamily)</fullName>
    </submittedName>
</protein>
<dbReference type="InterPro" id="IPR050484">
    <property type="entry name" value="Transf_Hexapept/Carb_Anhydrase"/>
</dbReference>
<comment type="caution">
    <text evidence="1">The sequence shown here is derived from an EMBL/GenBank/DDBJ whole genome shotgun (WGS) entry which is preliminary data.</text>
</comment>
<proteinExistence type="predicted"/>
<dbReference type="InterPro" id="IPR047324">
    <property type="entry name" value="LbH_gamma_CA-like"/>
</dbReference>
<dbReference type="PANTHER" id="PTHR13061:SF29">
    <property type="entry name" value="GAMMA CARBONIC ANHYDRASE-LIKE 1, MITOCHONDRIAL-RELATED"/>
    <property type="match status" value="1"/>
</dbReference>
<dbReference type="RefSeq" id="WP_116612522.1">
    <property type="nucleotide sequence ID" value="NZ_QEOB01000012.1"/>
</dbReference>
<dbReference type="Pfam" id="PF00132">
    <property type="entry name" value="Hexapep"/>
    <property type="match status" value="1"/>
</dbReference>
<dbReference type="SUPFAM" id="SSF51161">
    <property type="entry name" value="Trimeric LpxA-like enzymes"/>
    <property type="match status" value="1"/>
</dbReference>
<organism evidence="1 2">
    <name type="scientific">Paraburkholderia unamae</name>
    <dbReference type="NCBI Taxonomy" id="219649"/>
    <lineage>
        <taxon>Bacteria</taxon>
        <taxon>Pseudomonadati</taxon>
        <taxon>Pseudomonadota</taxon>
        <taxon>Betaproteobacteria</taxon>
        <taxon>Burkholderiales</taxon>
        <taxon>Burkholderiaceae</taxon>
        <taxon>Paraburkholderia</taxon>
    </lineage>
</organism>
<sequence>MAVYRLGKKTPSLHRGAYVSEHAVIIGDVEIHEDASVWPGAILRGDNERIVIGRGTNVQDGAVIHADPGFPATIGEWTSIGHQAMLHGCTVGNRCLIGIQAVLLNGSTIGDGCLVGAGALVGEGKIFPAESMLIGAPARLHRAVTADVAQGIYANALEYHERGQQYSRELERIA</sequence>
<dbReference type="InterPro" id="IPR001451">
    <property type="entry name" value="Hexapep"/>
</dbReference>
<name>A0ABX5KI17_9BURK</name>
<keyword evidence="2" id="KW-1185">Reference proteome</keyword>
<dbReference type="PANTHER" id="PTHR13061">
    <property type="entry name" value="DYNACTIN SUBUNIT P25"/>
    <property type="match status" value="1"/>
</dbReference>
<dbReference type="CDD" id="cd04645">
    <property type="entry name" value="LbH_gamma_CA_like"/>
    <property type="match status" value="1"/>
</dbReference>
<gene>
    <name evidence="1" type="ORF">C7402_112164</name>
</gene>
<accession>A0ABX5KI17</accession>